<dbReference type="GO" id="GO:0000139">
    <property type="term" value="C:Golgi membrane"/>
    <property type="evidence" value="ECO:0007669"/>
    <property type="project" value="UniProtKB-SubCell"/>
</dbReference>
<comment type="subcellular location">
    <subcellularLocation>
        <location evidence="3">Cytoplasm</location>
        <location evidence="3">Cytoskeleton</location>
        <location evidence="3">Flagellum axoneme</location>
    </subcellularLocation>
    <subcellularLocation>
        <location evidence="2">Golgi apparatus membrane</location>
        <topology evidence="2">Single-pass type II membrane protein</topology>
    </subcellularLocation>
</comment>
<evidence type="ECO:0000313" key="31">
    <source>
        <dbReference type="Proteomes" id="UP000246464"/>
    </source>
</evidence>
<evidence type="ECO:0000256" key="17">
    <source>
        <dbReference type="ARBA" id="ARBA00023034"/>
    </source>
</evidence>
<evidence type="ECO:0000256" key="15">
    <source>
        <dbReference type="ARBA" id="ARBA00022968"/>
    </source>
</evidence>
<keyword evidence="31" id="KW-1185">Reference proteome</keyword>
<dbReference type="InterPro" id="IPR000772">
    <property type="entry name" value="Ricin_B_lectin"/>
</dbReference>
<dbReference type="InterPro" id="IPR001173">
    <property type="entry name" value="Glyco_trans_2-like"/>
</dbReference>
<dbReference type="Proteomes" id="UP000246464">
    <property type="component" value="Chromosome 10"/>
</dbReference>
<dbReference type="InterPro" id="IPR008805">
    <property type="entry name" value="RIB43A"/>
</dbReference>
<evidence type="ECO:0000256" key="28">
    <source>
        <dbReference type="SAM" id="MobiDB-lite"/>
    </source>
</evidence>
<evidence type="ECO:0000256" key="3">
    <source>
        <dbReference type="ARBA" id="ARBA00004611"/>
    </source>
</evidence>
<evidence type="ECO:0000256" key="7">
    <source>
        <dbReference type="ARBA" id="ARBA00012644"/>
    </source>
</evidence>
<comment type="subunit">
    <text evidence="26">Microtubule inner protein component of sperm flagellar doublet microtubules.</text>
</comment>
<feature type="compositionally biased region" description="Low complexity" evidence="28">
    <location>
        <begin position="86"/>
        <end position="95"/>
    </location>
</feature>
<proteinExistence type="inferred from homology"/>
<dbReference type="FunFam" id="2.80.10.50:FF:000017">
    <property type="entry name" value="Polypeptide N-acetylgalactosaminyltransferase"/>
    <property type="match status" value="1"/>
</dbReference>
<sequence>MRAAGCFNRVVLALFGLGLVYNLGMFLRAGVEPELDAPRVVKSLSELQKSVSGMYDVLRAFEQKQDAMQKMLEHDRDTHRKAAEVQKQPPEQIEQPEAKKIQEPKEAPKAEKSKKLYPDSALFKEWGDNLSEDDQREAEGLFKKYGYNVFLSDRLPLDRALPDTRDPRCVKKTYPKDLPTLGVVLIYLNEALSVIQRAMCSIINRTPKNLLKEIILVDDSSSNEDLKGNLDGYVKSIEQKNPTLRVTRVRHNKQQGLAFARASGWRAATADVVAILDAHIEVHEMWAEPLLTQIKADRTVVVSPVFDRVNFDDLKVIQYLASAHAFDWALWCMYEGFTPEYYKLNDSSLPGKSPSVMGIFVADRTFLGEIGVLDEGMKVYGGENVELGIRVWTCGGSIEVVPCSKIAHIERNHKPYMPDLAPAMKRNALRVAEVWMDEYKHNINLAWNLPFENHGIDIGDVSERKKLRERLKCKPFKWYLENVYPKLDPWGDLVAYGGMKNLDADMCLDQGPVPGHTPIAYHCYYYGPQIAYYRTTGELYIGNIKSHKYNDNRCMTDVGNKETEPGLYNCKEAMQKGMGVYWDFTQGKELKNRQTKRCLEIKDSKLQILECSGQRWEIQNPVTSRHVTSKTAEGDDIQRKLTRRWFLSNQCVWNFPFPQRKTAAKGRGVKMMNSELPSERVARASLQRRRNTEAERRGRIFNDKVRTIGLDLEGLDTQVKQRKRLEEAEEEKQKACDAEMLHNSKVACILHNREVKKRRATETAIANFRHQYQQPCSQRDFDLNDPERFKKTSVEDAQMMPPGLVGEDPESKNRLLRQREQLREWLVEQQGEQAADRRQRMLEEQRAERIRAEMDDLAQHLQSLEMERRRTEAVATKEFNLAKIEEKRRREQECNAHNGADATNQQLTGGYVKPTLGLVGPPGLCPSCDRRDPPEDLQQVIQFQKYQIEEKKRIEFEKKREEERHDRVLVDSARAALLLERQQAKLNRQLRRQLDSTNVGLAEAHKRQESASERGRIDDSFFSNFNTCSR</sequence>
<dbReference type="InterPro" id="IPR035992">
    <property type="entry name" value="Ricin_B-like_lectins"/>
</dbReference>
<organism evidence="30 31">
    <name type="scientific">Scophthalmus maximus</name>
    <name type="common">Turbot</name>
    <name type="synonym">Psetta maxima</name>
    <dbReference type="NCBI Taxonomy" id="52904"/>
    <lineage>
        <taxon>Eukaryota</taxon>
        <taxon>Metazoa</taxon>
        <taxon>Chordata</taxon>
        <taxon>Craniata</taxon>
        <taxon>Vertebrata</taxon>
        <taxon>Euteleostomi</taxon>
        <taxon>Actinopterygii</taxon>
        <taxon>Neopterygii</taxon>
        <taxon>Teleostei</taxon>
        <taxon>Neoteleostei</taxon>
        <taxon>Acanthomorphata</taxon>
        <taxon>Carangaria</taxon>
        <taxon>Pleuronectiformes</taxon>
        <taxon>Pleuronectoidei</taxon>
        <taxon>Scophthalmidae</taxon>
        <taxon>Scophthalmus</taxon>
    </lineage>
</organism>
<evidence type="ECO:0000256" key="25">
    <source>
        <dbReference type="ARBA" id="ARBA00023273"/>
    </source>
</evidence>
<keyword evidence="25" id="KW-0966">Cell projection</keyword>
<evidence type="ECO:0000256" key="6">
    <source>
        <dbReference type="ARBA" id="ARBA00006875"/>
    </source>
</evidence>
<evidence type="ECO:0000256" key="4">
    <source>
        <dbReference type="ARBA" id="ARBA00004922"/>
    </source>
</evidence>
<keyword evidence="11" id="KW-0812">Transmembrane</keyword>
<evidence type="ECO:0000256" key="20">
    <source>
        <dbReference type="ARBA" id="ARBA00023136"/>
    </source>
</evidence>
<reference evidence="30 31" key="1">
    <citation type="submission" date="2017-12" db="EMBL/GenBank/DDBJ databases">
        <title>Integrating genomic resources of turbot (Scophthalmus maximus) in depth evaluation of genetic and physical mapping variation across individuals.</title>
        <authorList>
            <person name="Martinez P."/>
        </authorList>
    </citation>
    <scope>NUCLEOTIDE SEQUENCE [LARGE SCALE GENOMIC DNA]</scope>
</reference>
<dbReference type="GO" id="GO:0030246">
    <property type="term" value="F:carbohydrate binding"/>
    <property type="evidence" value="ECO:0007669"/>
    <property type="project" value="UniProtKB-KW"/>
</dbReference>
<dbReference type="Pfam" id="PF00535">
    <property type="entry name" value="Glycos_transf_2"/>
    <property type="match status" value="1"/>
</dbReference>
<evidence type="ECO:0000256" key="5">
    <source>
        <dbReference type="ARBA" id="ARBA00005680"/>
    </source>
</evidence>
<dbReference type="AlphaFoldDB" id="A0A2U9BXJ4"/>
<dbReference type="Pfam" id="PF00652">
    <property type="entry name" value="Ricin_B_lectin"/>
    <property type="match status" value="1"/>
</dbReference>
<dbReference type="Pfam" id="PF05914">
    <property type="entry name" value="RIB43A"/>
    <property type="match status" value="1"/>
</dbReference>
<keyword evidence="10 30" id="KW-0808">Transferase</keyword>
<evidence type="ECO:0000256" key="1">
    <source>
        <dbReference type="ARBA" id="ARBA00001936"/>
    </source>
</evidence>
<evidence type="ECO:0000256" key="27">
    <source>
        <dbReference type="SAM" id="Coils"/>
    </source>
</evidence>
<keyword evidence="12" id="KW-0479">Metal-binding</keyword>
<name>A0A2U9BXJ4_SCOMX</name>
<dbReference type="Gene3D" id="2.80.10.50">
    <property type="match status" value="1"/>
</dbReference>
<feature type="domain" description="Ricin B lectin" evidence="29">
    <location>
        <begin position="496"/>
        <end position="619"/>
    </location>
</feature>
<dbReference type="CDD" id="cd02510">
    <property type="entry name" value="pp-GalNAc-T"/>
    <property type="match status" value="1"/>
</dbReference>
<dbReference type="FunFam" id="3.90.550.10:FF:000192">
    <property type="entry name" value="Polypeptide N-acetylgalactosaminyltransferase 9"/>
    <property type="match status" value="1"/>
</dbReference>
<keyword evidence="21" id="KW-1015">Disulfide bond</keyword>
<feature type="coiled-coil region" evidence="27">
    <location>
        <begin position="847"/>
        <end position="874"/>
    </location>
</feature>
<feature type="compositionally biased region" description="Basic and acidic residues" evidence="28">
    <location>
        <begin position="70"/>
        <end position="84"/>
    </location>
</feature>
<keyword evidence="8" id="KW-0963">Cytoplasm</keyword>
<dbReference type="PANTHER" id="PTHR11675:SF50">
    <property type="entry name" value="POLYPEPTIDE N-ACETYLGALACTOSAMINYLTRANSFERASE 8-RELATED"/>
    <property type="match status" value="1"/>
</dbReference>
<dbReference type="GO" id="GO:0006493">
    <property type="term" value="P:protein O-linked glycosylation"/>
    <property type="evidence" value="ECO:0007669"/>
    <property type="project" value="TreeGrafter"/>
</dbReference>
<evidence type="ECO:0000256" key="8">
    <source>
        <dbReference type="ARBA" id="ARBA00022490"/>
    </source>
</evidence>
<dbReference type="InterPro" id="IPR045885">
    <property type="entry name" value="GalNAc-T"/>
</dbReference>
<accession>A0A2U9BXJ4</accession>
<comment type="similarity">
    <text evidence="6">Belongs to the RIB43A family.</text>
</comment>
<dbReference type="GO" id="GO:0046872">
    <property type="term" value="F:metal ion binding"/>
    <property type="evidence" value="ECO:0007669"/>
    <property type="project" value="UniProtKB-KW"/>
</dbReference>
<dbReference type="SUPFAM" id="SSF53448">
    <property type="entry name" value="Nucleotide-diphospho-sugar transferases"/>
    <property type="match status" value="1"/>
</dbReference>
<feature type="compositionally biased region" description="Basic and acidic residues" evidence="28">
    <location>
        <begin position="96"/>
        <end position="114"/>
    </location>
</feature>
<keyword evidence="9" id="KW-0328">Glycosyltransferase</keyword>
<keyword evidence="15" id="KW-0735">Signal-anchor</keyword>
<dbReference type="SMART" id="SM00458">
    <property type="entry name" value="RICIN"/>
    <property type="match status" value="1"/>
</dbReference>
<evidence type="ECO:0000256" key="13">
    <source>
        <dbReference type="ARBA" id="ARBA00022734"/>
    </source>
</evidence>
<evidence type="ECO:0000313" key="30">
    <source>
        <dbReference type="EMBL" id="AWP08821.1"/>
    </source>
</evidence>
<evidence type="ECO:0000256" key="12">
    <source>
        <dbReference type="ARBA" id="ARBA00022723"/>
    </source>
</evidence>
<gene>
    <name evidence="30" type="ORF">SMAX5B_017850</name>
</gene>
<keyword evidence="24" id="KW-0206">Cytoskeleton</keyword>
<dbReference type="UniPathway" id="UPA00378"/>
<dbReference type="STRING" id="52904.ENSSMAP00000019137"/>
<evidence type="ECO:0000256" key="11">
    <source>
        <dbReference type="ARBA" id="ARBA00022692"/>
    </source>
</evidence>
<comment type="cofactor">
    <cofactor evidence="1">
        <name>Mn(2+)</name>
        <dbReference type="ChEBI" id="CHEBI:29035"/>
    </cofactor>
</comment>
<keyword evidence="16" id="KW-1133">Transmembrane helix</keyword>
<evidence type="ECO:0000256" key="16">
    <source>
        <dbReference type="ARBA" id="ARBA00022989"/>
    </source>
</evidence>
<dbReference type="SUPFAM" id="SSF50370">
    <property type="entry name" value="Ricin B-like lectins"/>
    <property type="match status" value="1"/>
</dbReference>
<dbReference type="Gene3D" id="3.90.550.10">
    <property type="entry name" value="Spore Coat Polysaccharide Biosynthesis Protein SpsA, Chain A"/>
    <property type="match status" value="1"/>
</dbReference>
<comment type="pathway">
    <text evidence="4">Protein modification; protein glycosylation.</text>
</comment>
<comment type="similarity">
    <text evidence="5">Belongs to the glycosyltransferase 2 family. GalNAc-T subfamily.</text>
</comment>
<dbReference type="PROSITE" id="PS50231">
    <property type="entry name" value="RICIN_B_LECTIN"/>
    <property type="match status" value="1"/>
</dbReference>
<keyword evidence="19" id="KW-0969">Cilium</keyword>
<evidence type="ECO:0000256" key="19">
    <source>
        <dbReference type="ARBA" id="ARBA00023069"/>
    </source>
</evidence>
<keyword evidence="20" id="KW-0472">Membrane</keyword>
<evidence type="ECO:0000256" key="24">
    <source>
        <dbReference type="ARBA" id="ARBA00023212"/>
    </source>
</evidence>
<keyword evidence="17" id="KW-0333">Golgi apparatus</keyword>
<evidence type="ECO:0000256" key="22">
    <source>
        <dbReference type="ARBA" id="ARBA00023180"/>
    </source>
</evidence>
<evidence type="ECO:0000256" key="10">
    <source>
        <dbReference type="ARBA" id="ARBA00022679"/>
    </source>
</evidence>
<dbReference type="PANTHER" id="PTHR11675">
    <property type="entry name" value="N-ACETYLGALACTOSAMINYLTRANSFERASE"/>
    <property type="match status" value="1"/>
</dbReference>
<keyword evidence="22" id="KW-0325">Glycoprotein</keyword>
<evidence type="ECO:0000256" key="2">
    <source>
        <dbReference type="ARBA" id="ARBA00004323"/>
    </source>
</evidence>
<evidence type="ECO:0000256" key="23">
    <source>
        <dbReference type="ARBA" id="ARBA00023211"/>
    </source>
</evidence>
<protein>
    <recommendedName>
        <fullName evidence="7">polypeptide N-acetylgalactosaminyltransferase</fullName>
        <ecNumber evidence="7">2.4.1.41</ecNumber>
    </recommendedName>
</protein>
<keyword evidence="13" id="KW-0430">Lectin</keyword>
<keyword evidence="18 27" id="KW-0175">Coiled coil</keyword>
<evidence type="ECO:0000256" key="14">
    <source>
        <dbReference type="ARBA" id="ARBA00022846"/>
    </source>
</evidence>
<evidence type="ECO:0000256" key="21">
    <source>
        <dbReference type="ARBA" id="ARBA00023157"/>
    </source>
</evidence>
<feature type="region of interest" description="Disordered" evidence="28">
    <location>
        <begin position="70"/>
        <end position="114"/>
    </location>
</feature>
<evidence type="ECO:0000259" key="29">
    <source>
        <dbReference type="SMART" id="SM00458"/>
    </source>
</evidence>
<dbReference type="EMBL" id="CP026252">
    <property type="protein sequence ID" value="AWP08821.1"/>
    <property type="molecule type" value="Genomic_DNA"/>
</dbReference>
<dbReference type="InterPro" id="IPR029044">
    <property type="entry name" value="Nucleotide-diphossugar_trans"/>
</dbReference>
<dbReference type="GO" id="GO:0004653">
    <property type="term" value="F:polypeptide N-acetylgalactosaminyltransferase activity"/>
    <property type="evidence" value="ECO:0007669"/>
    <property type="project" value="UniProtKB-EC"/>
</dbReference>
<dbReference type="EC" id="2.4.1.41" evidence="7"/>
<evidence type="ECO:0000256" key="26">
    <source>
        <dbReference type="ARBA" id="ARBA00046435"/>
    </source>
</evidence>
<evidence type="ECO:0000256" key="18">
    <source>
        <dbReference type="ARBA" id="ARBA00023054"/>
    </source>
</evidence>
<keyword evidence="23" id="KW-0464">Manganese</keyword>
<evidence type="ECO:0000256" key="9">
    <source>
        <dbReference type="ARBA" id="ARBA00022676"/>
    </source>
</evidence>
<keyword evidence="14" id="KW-0282">Flagellum</keyword>